<keyword evidence="1" id="KW-0479">Metal-binding</keyword>
<dbReference type="RefSeq" id="WP_377115469.1">
    <property type="nucleotide sequence ID" value="NZ_JBHTHZ010000010.1"/>
</dbReference>
<keyword evidence="1" id="KW-0560">Oxidoreductase</keyword>
<gene>
    <name evidence="3" type="ORF">ACFQZX_11850</name>
</gene>
<keyword evidence="1" id="KW-0408">Iron</keyword>
<comment type="similarity">
    <text evidence="1">Belongs to the iron/ascorbate-dependent oxidoreductase family.</text>
</comment>
<accession>A0ABW3ATB6</accession>
<dbReference type="Proteomes" id="UP001597010">
    <property type="component" value="Unassembled WGS sequence"/>
</dbReference>
<dbReference type="Pfam" id="PF09859">
    <property type="entry name" value="Oxygenase-NA"/>
    <property type="match status" value="1"/>
</dbReference>
<feature type="domain" description="Fe2OG dioxygenase" evidence="2">
    <location>
        <begin position="120"/>
        <end position="233"/>
    </location>
</feature>
<comment type="caution">
    <text evidence="3">The sequence shown here is derived from an EMBL/GenBank/DDBJ whole genome shotgun (WGS) entry which is preliminary data.</text>
</comment>
<evidence type="ECO:0000313" key="4">
    <source>
        <dbReference type="Proteomes" id="UP001597010"/>
    </source>
</evidence>
<sequence>MNLHQHIKNINWNGVTECMNAKGYALIPGLLSSEGCDEMIALYPDEKNYRKTIQMENHGYGIGQYKYFSYPLPGVVQQIRKDIYPYISVIANHWMHVLGLNTLPASFNELNALCHQHGQLRPTPLILKYNKGGFNALHQDLYGQIYFPMQLVICLNQTGADFCGGEFVLVEQKPRMQSKASVINLNKGDALLFTTNYRPVKSVKGYYRANMRHGVIEITSGERYTLGIIFHDAI</sequence>
<protein>
    <submittedName>
        <fullName evidence="3">2OG-Fe(II) oxygenase</fullName>
    </submittedName>
</protein>
<dbReference type="InterPro" id="IPR005123">
    <property type="entry name" value="Oxoglu/Fe-dep_dioxygenase_dom"/>
</dbReference>
<dbReference type="InterPro" id="IPR018655">
    <property type="entry name" value="DUF2086"/>
</dbReference>
<evidence type="ECO:0000313" key="3">
    <source>
        <dbReference type="EMBL" id="MFD0794313.1"/>
    </source>
</evidence>
<name>A0ABW3ATB6_9SPHI</name>
<organism evidence="3 4">
    <name type="scientific">Mucilaginibacter litoreus</name>
    <dbReference type="NCBI Taxonomy" id="1048221"/>
    <lineage>
        <taxon>Bacteria</taxon>
        <taxon>Pseudomonadati</taxon>
        <taxon>Bacteroidota</taxon>
        <taxon>Sphingobacteriia</taxon>
        <taxon>Sphingobacteriales</taxon>
        <taxon>Sphingobacteriaceae</taxon>
        <taxon>Mucilaginibacter</taxon>
    </lineage>
</organism>
<dbReference type="Gene3D" id="2.60.120.620">
    <property type="entry name" value="q2cbj1_9rhob like domain"/>
    <property type="match status" value="1"/>
</dbReference>
<evidence type="ECO:0000259" key="2">
    <source>
        <dbReference type="PROSITE" id="PS51471"/>
    </source>
</evidence>
<proteinExistence type="inferred from homology"/>
<dbReference type="EMBL" id="JBHTHZ010000010">
    <property type="protein sequence ID" value="MFD0794313.1"/>
    <property type="molecule type" value="Genomic_DNA"/>
</dbReference>
<dbReference type="PROSITE" id="PS51471">
    <property type="entry name" value="FE2OG_OXY"/>
    <property type="match status" value="1"/>
</dbReference>
<reference evidence="4" key="1">
    <citation type="journal article" date="2019" name="Int. J. Syst. Evol. Microbiol.">
        <title>The Global Catalogue of Microorganisms (GCM) 10K type strain sequencing project: providing services to taxonomists for standard genome sequencing and annotation.</title>
        <authorList>
            <consortium name="The Broad Institute Genomics Platform"/>
            <consortium name="The Broad Institute Genome Sequencing Center for Infectious Disease"/>
            <person name="Wu L."/>
            <person name="Ma J."/>
        </authorList>
    </citation>
    <scope>NUCLEOTIDE SEQUENCE [LARGE SCALE GENOMIC DNA]</scope>
    <source>
        <strain evidence="4">CCUG 61484</strain>
    </source>
</reference>
<evidence type="ECO:0000256" key="1">
    <source>
        <dbReference type="RuleBase" id="RU003682"/>
    </source>
</evidence>
<keyword evidence="4" id="KW-1185">Reference proteome</keyword>